<evidence type="ECO:0000256" key="4">
    <source>
        <dbReference type="ARBA" id="ARBA00023141"/>
    </source>
</evidence>
<accession>A0A5P8K8W5</accession>
<dbReference type="InterPro" id="IPR000312">
    <property type="entry name" value="Glycosyl_Trfase_fam3"/>
</dbReference>
<dbReference type="RefSeq" id="WP_152170687.1">
    <property type="nucleotide sequence ID" value="NZ_CP045096.1"/>
</dbReference>
<gene>
    <name evidence="6" type="ORF">F9278_27465</name>
</gene>
<keyword evidence="7" id="KW-1185">Reference proteome</keyword>
<dbReference type="PANTHER" id="PTHR43285">
    <property type="entry name" value="ANTHRANILATE PHOSPHORIBOSYLTRANSFERASE"/>
    <property type="match status" value="1"/>
</dbReference>
<keyword evidence="2" id="KW-0808">Transferase</keyword>
<evidence type="ECO:0000256" key="2">
    <source>
        <dbReference type="ARBA" id="ARBA00022679"/>
    </source>
</evidence>
<organism evidence="6 7">
    <name type="scientific">Streptomyces phaeolivaceus</name>
    <dbReference type="NCBI Taxonomy" id="2653200"/>
    <lineage>
        <taxon>Bacteria</taxon>
        <taxon>Bacillati</taxon>
        <taxon>Actinomycetota</taxon>
        <taxon>Actinomycetes</taxon>
        <taxon>Kitasatosporales</taxon>
        <taxon>Streptomycetaceae</taxon>
        <taxon>Streptomyces</taxon>
    </lineage>
</organism>
<evidence type="ECO:0000256" key="1">
    <source>
        <dbReference type="ARBA" id="ARBA00022676"/>
    </source>
</evidence>
<feature type="domain" description="Glycosyl transferase family 3" evidence="5">
    <location>
        <begin position="87"/>
        <end position="340"/>
    </location>
</feature>
<evidence type="ECO:0000259" key="5">
    <source>
        <dbReference type="Pfam" id="PF00591"/>
    </source>
</evidence>
<keyword evidence="3" id="KW-0822">Tryptophan biosynthesis</keyword>
<evidence type="ECO:0000256" key="3">
    <source>
        <dbReference type="ARBA" id="ARBA00022822"/>
    </source>
</evidence>
<dbReference type="Pfam" id="PF00591">
    <property type="entry name" value="Glycos_transf_3"/>
    <property type="match status" value="1"/>
</dbReference>
<dbReference type="GO" id="GO:0000162">
    <property type="term" value="P:L-tryptophan biosynthetic process"/>
    <property type="evidence" value="ECO:0007669"/>
    <property type="project" value="UniProtKB-KW"/>
</dbReference>
<dbReference type="SUPFAM" id="SSF52418">
    <property type="entry name" value="Nucleoside phosphorylase/phosphoribosyltransferase catalytic domain"/>
    <property type="match status" value="1"/>
</dbReference>
<sequence length="383" mass="40413">MAVTTPLLAHKINSPADIPPQDVHDGITRILALPEGHTRDVMLGSVLTGLLLRGPRLEEVEAAVQAATSLDRSNWDFHQPPEGMRFVGYTGSGKKTFKTINLSTAAALVAATGGAHVAKLGSRSASSKTGSRDFIDLVGATSDMVPHQEMVDITAETGFGFFSIENRVPEFDRRYGGRFQAVHALSLAFPALLSPVTCSAYVYGLSHPAVGASARLLSRLGLPDVTVINSSLGKAVQVDELIPGSTVRACRINAGDEDLTFNDEVRKGASSMPQDLMSVTQHEDPRENVAAAIRVLAGHDTSQARNAVALNAALLMVMSEAVPTVQSGIDTALTIIDAGAGLDTLQQFVRLTGGAPDKLRSLLRHVTPTALLVSPGNKEKAPC</sequence>
<dbReference type="EMBL" id="CP045096">
    <property type="protein sequence ID" value="QFQ99262.1"/>
    <property type="molecule type" value="Genomic_DNA"/>
</dbReference>
<keyword evidence="1" id="KW-0328">Glycosyltransferase</keyword>
<name>A0A5P8K8W5_9ACTN</name>
<keyword evidence="3" id="KW-0028">Amino-acid biosynthesis</keyword>
<reference evidence="6 7" key="1">
    <citation type="submission" date="2019-10" db="EMBL/GenBank/DDBJ databases">
        <title>Streptomyces sp. strain GY16 isolated from leaves of Broussonetia papyrifera.</title>
        <authorList>
            <person name="Mo P."/>
        </authorList>
    </citation>
    <scope>NUCLEOTIDE SEQUENCE [LARGE SCALE GENOMIC DNA]</scope>
    <source>
        <strain evidence="6 7">GY16</strain>
    </source>
</reference>
<dbReference type="AlphaFoldDB" id="A0A5P8K8W5"/>
<dbReference type="GO" id="GO:0004048">
    <property type="term" value="F:anthranilate phosphoribosyltransferase activity"/>
    <property type="evidence" value="ECO:0007669"/>
    <property type="project" value="InterPro"/>
</dbReference>
<evidence type="ECO:0000313" key="7">
    <source>
        <dbReference type="Proteomes" id="UP000327294"/>
    </source>
</evidence>
<dbReference type="KEGG" id="sphv:F9278_27465"/>
<dbReference type="Proteomes" id="UP000327294">
    <property type="component" value="Chromosome"/>
</dbReference>
<dbReference type="InterPro" id="IPR005940">
    <property type="entry name" value="Anthranilate_Pribosyl_Tfrase"/>
</dbReference>
<proteinExistence type="predicted"/>
<protein>
    <recommendedName>
        <fullName evidence="5">Glycosyl transferase family 3 domain-containing protein</fullName>
    </recommendedName>
</protein>
<keyword evidence="4" id="KW-0057">Aromatic amino acid biosynthesis</keyword>
<dbReference type="PANTHER" id="PTHR43285:SF2">
    <property type="entry name" value="ANTHRANILATE PHOSPHORIBOSYLTRANSFERASE"/>
    <property type="match status" value="1"/>
</dbReference>
<evidence type="ECO:0000313" key="6">
    <source>
        <dbReference type="EMBL" id="QFQ99262.1"/>
    </source>
</evidence>
<dbReference type="InterPro" id="IPR035902">
    <property type="entry name" value="Nuc_phospho_transferase"/>
</dbReference>
<dbReference type="Gene3D" id="3.40.1030.10">
    <property type="entry name" value="Nucleoside phosphorylase/phosphoribosyltransferase catalytic domain"/>
    <property type="match status" value="1"/>
</dbReference>
<dbReference type="GO" id="GO:0005829">
    <property type="term" value="C:cytosol"/>
    <property type="evidence" value="ECO:0007669"/>
    <property type="project" value="TreeGrafter"/>
</dbReference>